<comment type="function">
    <text evidence="1">Needed for flagellar regrowth and assembly.</text>
</comment>
<name>A0ABW0MGK7_9BURK</name>
<comment type="caution">
    <text evidence="12">The sequence shown here is derived from an EMBL/GenBank/DDBJ whole genome shotgun (WGS) entry which is preliminary data.</text>
</comment>
<gene>
    <name evidence="12" type="primary">fliH</name>
    <name evidence="12" type="ORF">ACFPM8_18705</name>
</gene>
<dbReference type="NCBIfam" id="NF004270">
    <property type="entry name" value="PRK05687.2-1"/>
    <property type="match status" value="1"/>
</dbReference>
<evidence type="ECO:0000313" key="13">
    <source>
        <dbReference type="Proteomes" id="UP001596045"/>
    </source>
</evidence>
<dbReference type="InterPro" id="IPR000563">
    <property type="entry name" value="Flag_FliH"/>
</dbReference>
<dbReference type="PRINTS" id="PR01003">
    <property type="entry name" value="FLGFLIH"/>
</dbReference>
<protein>
    <recommendedName>
        <fullName evidence="4">Flagellar assembly protein FliH</fullName>
    </recommendedName>
</protein>
<feature type="domain" description="Flagellar assembly protein FliH/Type III secretion system HrpE" evidence="11">
    <location>
        <begin position="117"/>
        <end position="243"/>
    </location>
</feature>
<evidence type="ECO:0000256" key="6">
    <source>
        <dbReference type="ARBA" id="ARBA00022490"/>
    </source>
</evidence>
<dbReference type="PANTHER" id="PTHR34982:SF1">
    <property type="entry name" value="FLAGELLAR ASSEMBLY PROTEIN FLIH"/>
    <property type="match status" value="1"/>
</dbReference>
<dbReference type="Pfam" id="PF02108">
    <property type="entry name" value="FliH"/>
    <property type="match status" value="1"/>
</dbReference>
<proteinExistence type="inferred from homology"/>
<keyword evidence="7" id="KW-1005">Bacterial flagellum biogenesis</keyword>
<keyword evidence="12" id="KW-0966">Cell projection</keyword>
<feature type="region of interest" description="Disordered" evidence="10">
    <location>
        <begin position="1"/>
        <end position="21"/>
    </location>
</feature>
<accession>A0ABW0MGK7</accession>
<evidence type="ECO:0000256" key="5">
    <source>
        <dbReference type="ARBA" id="ARBA00022448"/>
    </source>
</evidence>
<evidence type="ECO:0000256" key="4">
    <source>
        <dbReference type="ARBA" id="ARBA00016507"/>
    </source>
</evidence>
<dbReference type="Proteomes" id="UP001596045">
    <property type="component" value="Unassembled WGS sequence"/>
</dbReference>
<keyword evidence="12" id="KW-0282">Flagellum</keyword>
<reference evidence="13" key="1">
    <citation type="journal article" date="2019" name="Int. J. Syst. Evol. Microbiol.">
        <title>The Global Catalogue of Microorganisms (GCM) 10K type strain sequencing project: providing services to taxonomists for standard genome sequencing and annotation.</title>
        <authorList>
            <consortium name="The Broad Institute Genomics Platform"/>
            <consortium name="The Broad Institute Genome Sequencing Center for Infectious Disease"/>
            <person name="Wu L."/>
            <person name="Ma J."/>
        </authorList>
    </citation>
    <scope>NUCLEOTIDE SEQUENCE [LARGE SCALE GENOMIC DNA]</scope>
    <source>
        <strain evidence="13">JCM 17066</strain>
    </source>
</reference>
<dbReference type="PANTHER" id="PTHR34982">
    <property type="entry name" value="YOP PROTEINS TRANSLOCATION PROTEIN L"/>
    <property type="match status" value="1"/>
</dbReference>
<keyword evidence="6" id="KW-0963">Cytoplasm</keyword>
<organism evidence="12 13">
    <name type="scientific">Paraherbaspirillum soli</name>
    <dbReference type="NCBI Taxonomy" id="631222"/>
    <lineage>
        <taxon>Bacteria</taxon>
        <taxon>Pseudomonadati</taxon>
        <taxon>Pseudomonadota</taxon>
        <taxon>Betaproteobacteria</taxon>
        <taxon>Burkholderiales</taxon>
        <taxon>Oxalobacteraceae</taxon>
        <taxon>Paraherbaspirillum</taxon>
    </lineage>
</organism>
<evidence type="ECO:0000256" key="1">
    <source>
        <dbReference type="ARBA" id="ARBA00003041"/>
    </source>
</evidence>
<evidence type="ECO:0000256" key="9">
    <source>
        <dbReference type="ARBA" id="ARBA00023225"/>
    </source>
</evidence>
<comment type="subcellular location">
    <subcellularLocation>
        <location evidence="2">Cytoplasm</location>
    </subcellularLocation>
</comment>
<keyword evidence="9" id="KW-1006">Bacterial flagellum protein export</keyword>
<dbReference type="InterPro" id="IPR018035">
    <property type="entry name" value="Flagellar_FliH/T3SS_HrpE"/>
</dbReference>
<keyword evidence="13" id="KW-1185">Reference proteome</keyword>
<evidence type="ECO:0000256" key="10">
    <source>
        <dbReference type="SAM" id="MobiDB-lite"/>
    </source>
</evidence>
<evidence type="ECO:0000313" key="12">
    <source>
        <dbReference type="EMBL" id="MFC5475996.1"/>
    </source>
</evidence>
<dbReference type="RefSeq" id="WP_378999782.1">
    <property type="nucleotide sequence ID" value="NZ_JBHSMT010000029.1"/>
</dbReference>
<comment type="similarity">
    <text evidence="3">Belongs to the FliH family.</text>
</comment>
<sequence>MSKLPQHPASVSYESLSPAHKPARRIAVPVPKEQMTAWQRWEMAAVNNPVAAPAEPEPIVPAEATLEQLQPTLLIDEAELNRLRQEAQQAGAEEGRQQGYAEGKTEGYAVGLEAAQAEADSLRTLLRAMPAALRSADRAVADDLLSLALDIARQVVRQALNVEPELILAAVRELLQTEPALSGTPRLLLHTDDAALVKQYLAEDLQAAGWLVRIDPAISRGGCRVQAASGELDATMETRWQRVAVALGRNIPAAPAPSNT</sequence>
<evidence type="ECO:0000256" key="7">
    <source>
        <dbReference type="ARBA" id="ARBA00022795"/>
    </source>
</evidence>
<dbReference type="InterPro" id="IPR051472">
    <property type="entry name" value="T3SS_Stator/FliH"/>
</dbReference>
<evidence type="ECO:0000259" key="11">
    <source>
        <dbReference type="Pfam" id="PF02108"/>
    </source>
</evidence>
<evidence type="ECO:0000256" key="8">
    <source>
        <dbReference type="ARBA" id="ARBA00022927"/>
    </source>
</evidence>
<keyword evidence="12" id="KW-0969">Cilium</keyword>
<keyword evidence="5" id="KW-0813">Transport</keyword>
<evidence type="ECO:0000256" key="3">
    <source>
        <dbReference type="ARBA" id="ARBA00006602"/>
    </source>
</evidence>
<evidence type="ECO:0000256" key="2">
    <source>
        <dbReference type="ARBA" id="ARBA00004496"/>
    </source>
</evidence>
<dbReference type="EMBL" id="JBHSMT010000029">
    <property type="protein sequence ID" value="MFC5475996.1"/>
    <property type="molecule type" value="Genomic_DNA"/>
</dbReference>
<keyword evidence="8" id="KW-0653">Protein transport</keyword>